<keyword evidence="13 17" id="KW-0030">Aminoacyl-tRNA synthetase</keyword>
<dbReference type="InterPro" id="IPR014729">
    <property type="entry name" value="Rossmann-like_a/b/a_fold"/>
</dbReference>
<evidence type="ECO:0000256" key="18">
    <source>
        <dbReference type="SAM" id="MobiDB-lite"/>
    </source>
</evidence>
<gene>
    <name evidence="20" type="primary">MARS</name>
    <name evidence="20" type="synonym">metG</name>
</gene>
<dbReference type="PRINTS" id="PR01041">
    <property type="entry name" value="TRNASYNTHMET"/>
</dbReference>
<dbReference type="InterPro" id="IPR023458">
    <property type="entry name" value="Met-tRNA_ligase_1"/>
</dbReference>
<keyword evidence="5 16" id="KW-0820">tRNA-binding</keyword>
<dbReference type="GO" id="GO:0046872">
    <property type="term" value="F:metal ion binding"/>
    <property type="evidence" value="ECO:0007669"/>
    <property type="project" value="UniProtKB-KW"/>
</dbReference>
<dbReference type="GO" id="GO:0005829">
    <property type="term" value="C:cytosol"/>
    <property type="evidence" value="ECO:0007669"/>
    <property type="project" value="TreeGrafter"/>
</dbReference>
<dbReference type="GO" id="GO:0006431">
    <property type="term" value="P:methionyl-tRNA aminoacylation"/>
    <property type="evidence" value="ECO:0007669"/>
    <property type="project" value="InterPro"/>
</dbReference>
<dbReference type="InterPro" id="IPR033911">
    <property type="entry name" value="MetRS_core"/>
</dbReference>
<evidence type="ECO:0000256" key="5">
    <source>
        <dbReference type="ARBA" id="ARBA00022555"/>
    </source>
</evidence>
<evidence type="ECO:0000256" key="11">
    <source>
        <dbReference type="ARBA" id="ARBA00022884"/>
    </source>
</evidence>
<evidence type="ECO:0000256" key="16">
    <source>
        <dbReference type="PROSITE-ProRule" id="PRU00209"/>
    </source>
</evidence>
<evidence type="ECO:0000256" key="4">
    <source>
        <dbReference type="ARBA" id="ARBA00022490"/>
    </source>
</evidence>
<organism evidence="20">
    <name type="scientific">uncultured marine group II/III euryarchaeote AD1000_65_C10</name>
    <dbReference type="NCBI Taxonomy" id="1457794"/>
    <lineage>
        <taxon>Archaea</taxon>
        <taxon>Methanobacteriati</taxon>
        <taxon>Methanobacteriota</taxon>
        <taxon>environmental samples</taxon>
    </lineage>
</organism>
<dbReference type="InterPro" id="IPR029038">
    <property type="entry name" value="MetRS_Zn"/>
</dbReference>
<dbReference type="InterPro" id="IPR001412">
    <property type="entry name" value="aa-tRNA-synth_I_CS"/>
</dbReference>
<protein>
    <recommendedName>
        <fullName evidence="3">methionine--tRNA ligase</fullName>
        <ecNumber evidence="3">6.1.1.10</ecNumber>
    </recommendedName>
    <alternativeName>
        <fullName evidence="14">Methionyl-tRNA synthetase</fullName>
    </alternativeName>
</protein>
<dbReference type="SUPFAM" id="SSF52374">
    <property type="entry name" value="Nucleotidylyl transferase"/>
    <property type="match status" value="1"/>
</dbReference>
<dbReference type="PROSITE" id="PS50886">
    <property type="entry name" value="TRBD"/>
    <property type="match status" value="1"/>
</dbReference>
<name>A0A075G0T0_9EURY</name>
<dbReference type="InterPro" id="IPR012340">
    <property type="entry name" value="NA-bd_OB-fold"/>
</dbReference>
<keyword evidence="6 17" id="KW-0436">Ligase</keyword>
<dbReference type="PROSITE" id="PS00178">
    <property type="entry name" value="AA_TRNA_LIGASE_I"/>
    <property type="match status" value="1"/>
</dbReference>
<dbReference type="PANTHER" id="PTHR45765">
    <property type="entry name" value="METHIONINE--TRNA LIGASE"/>
    <property type="match status" value="1"/>
</dbReference>
<evidence type="ECO:0000256" key="15">
    <source>
        <dbReference type="ARBA" id="ARBA00047364"/>
    </source>
</evidence>
<evidence type="ECO:0000256" key="13">
    <source>
        <dbReference type="ARBA" id="ARBA00023146"/>
    </source>
</evidence>
<dbReference type="SUPFAM" id="SSF57770">
    <property type="entry name" value="Methionyl-tRNA synthetase (MetRS), Zn-domain"/>
    <property type="match status" value="1"/>
</dbReference>
<dbReference type="Pfam" id="PF19303">
    <property type="entry name" value="Anticodon_3"/>
    <property type="match status" value="1"/>
</dbReference>
<evidence type="ECO:0000259" key="19">
    <source>
        <dbReference type="PROSITE" id="PS50886"/>
    </source>
</evidence>
<evidence type="ECO:0000313" key="20">
    <source>
        <dbReference type="EMBL" id="AIE95381.1"/>
    </source>
</evidence>
<comment type="subunit">
    <text evidence="2">Homodimer.</text>
</comment>
<keyword evidence="7" id="KW-0479">Metal-binding</keyword>
<dbReference type="Gene3D" id="3.40.50.620">
    <property type="entry name" value="HUPs"/>
    <property type="match status" value="1"/>
</dbReference>
<keyword evidence="9" id="KW-0862">Zinc</keyword>
<comment type="catalytic activity">
    <reaction evidence="15">
        <text>tRNA(Met) + L-methionine + ATP = L-methionyl-tRNA(Met) + AMP + diphosphate</text>
        <dbReference type="Rhea" id="RHEA:13481"/>
        <dbReference type="Rhea" id="RHEA-COMP:9667"/>
        <dbReference type="Rhea" id="RHEA-COMP:9698"/>
        <dbReference type="ChEBI" id="CHEBI:30616"/>
        <dbReference type="ChEBI" id="CHEBI:33019"/>
        <dbReference type="ChEBI" id="CHEBI:57844"/>
        <dbReference type="ChEBI" id="CHEBI:78442"/>
        <dbReference type="ChEBI" id="CHEBI:78530"/>
        <dbReference type="ChEBI" id="CHEBI:456215"/>
        <dbReference type="EC" id="6.1.1.10"/>
    </reaction>
</comment>
<dbReference type="PANTHER" id="PTHR45765:SF1">
    <property type="entry name" value="METHIONINE--TRNA LIGASE, CYTOPLASMIC"/>
    <property type="match status" value="1"/>
</dbReference>
<dbReference type="NCBIfam" id="NF001100">
    <property type="entry name" value="PRK00133.1"/>
    <property type="match status" value="1"/>
</dbReference>
<dbReference type="InterPro" id="IPR014758">
    <property type="entry name" value="Met-tRNA_synth"/>
</dbReference>
<evidence type="ECO:0000256" key="14">
    <source>
        <dbReference type="ARBA" id="ARBA00030904"/>
    </source>
</evidence>
<dbReference type="EC" id="6.1.1.10" evidence="3"/>
<dbReference type="Pfam" id="PF09334">
    <property type="entry name" value="tRNA-synt_1g"/>
    <property type="match status" value="1"/>
</dbReference>
<dbReference type="Gene3D" id="1.10.730.10">
    <property type="entry name" value="Isoleucyl-tRNA Synthetase, Domain 1"/>
    <property type="match status" value="1"/>
</dbReference>
<dbReference type="CDD" id="cd02800">
    <property type="entry name" value="tRNA_bind_EcMetRS_like"/>
    <property type="match status" value="1"/>
</dbReference>
<keyword evidence="10 17" id="KW-0067">ATP-binding</keyword>
<dbReference type="EMBL" id="KF900449">
    <property type="protein sequence ID" value="AIE95381.1"/>
    <property type="molecule type" value="Genomic_DNA"/>
</dbReference>
<evidence type="ECO:0000256" key="9">
    <source>
        <dbReference type="ARBA" id="ARBA00022833"/>
    </source>
</evidence>
<dbReference type="SUPFAM" id="SSF47323">
    <property type="entry name" value="Anticodon-binding domain of a subclass of class I aminoacyl-tRNA synthetases"/>
    <property type="match status" value="1"/>
</dbReference>
<evidence type="ECO:0000256" key="1">
    <source>
        <dbReference type="ARBA" id="ARBA00004496"/>
    </source>
</evidence>
<keyword evidence="8 17" id="KW-0547">Nucleotide-binding</keyword>
<evidence type="ECO:0000256" key="2">
    <source>
        <dbReference type="ARBA" id="ARBA00011738"/>
    </source>
</evidence>
<evidence type="ECO:0000256" key="17">
    <source>
        <dbReference type="RuleBase" id="RU363039"/>
    </source>
</evidence>
<evidence type="ECO:0000256" key="7">
    <source>
        <dbReference type="ARBA" id="ARBA00022723"/>
    </source>
</evidence>
<dbReference type="InterPro" id="IPR004495">
    <property type="entry name" value="Met-tRNA-synth_bsu_C"/>
</dbReference>
<dbReference type="Gene3D" id="2.20.28.20">
    <property type="entry name" value="Methionyl-tRNA synthetase, Zn-domain"/>
    <property type="match status" value="1"/>
</dbReference>
<keyword evidence="12 17" id="KW-0648">Protein biosynthesis</keyword>
<feature type="domain" description="TRNA-binding" evidence="19">
    <location>
        <begin position="658"/>
        <end position="760"/>
    </location>
</feature>
<dbReference type="InterPro" id="IPR041872">
    <property type="entry name" value="Anticodon_Met"/>
</dbReference>
<dbReference type="Gene3D" id="2.40.50.140">
    <property type="entry name" value="Nucleic acid-binding proteins"/>
    <property type="match status" value="1"/>
</dbReference>
<dbReference type="FunFam" id="2.20.28.20:FF:000001">
    <property type="entry name" value="Methionine--tRNA ligase"/>
    <property type="match status" value="1"/>
</dbReference>
<comment type="similarity">
    <text evidence="17">Belongs to the class-I aminoacyl-tRNA synthetase family.</text>
</comment>
<reference evidence="20" key="1">
    <citation type="journal article" date="2014" name="Genome Biol. Evol.">
        <title>Pangenome evidence for extensive interdomain horizontal transfer affecting lineage core and shell genes in uncultured planktonic thaumarchaeota and euryarchaeota.</title>
        <authorList>
            <person name="Deschamps P."/>
            <person name="Zivanovic Y."/>
            <person name="Moreira D."/>
            <person name="Rodriguez-Valera F."/>
            <person name="Lopez-Garcia P."/>
        </authorList>
    </citation>
    <scope>NUCLEOTIDE SEQUENCE</scope>
</reference>
<dbReference type="GO" id="GO:0004825">
    <property type="term" value="F:methionine-tRNA ligase activity"/>
    <property type="evidence" value="ECO:0007669"/>
    <property type="project" value="UniProtKB-EC"/>
</dbReference>
<dbReference type="InterPro" id="IPR009080">
    <property type="entry name" value="tRNAsynth_Ia_anticodon-bd"/>
</dbReference>
<dbReference type="InterPro" id="IPR002547">
    <property type="entry name" value="tRNA-bd_dom"/>
</dbReference>
<evidence type="ECO:0000256" key="12">
    <source>
        <dbReference type="ARBA" id="ARBA00022917"/>
    </source>
</evidence>
<dbReference type="Pfam" id="PF01588">
    <property type="entry name" value="tRNA_bind"/>
    <property type="match status" value="1"/>
</dbReference>
<evidence type="ECO:0000256" key="6">
    <source>
        <dbReference type="ARBA" id="ARBA00022598"/>
    </source>
</evidence>
<evidence type="ECO:0000256" key="3">
    <source>
        <dbReference type="ARBA" id="ARBA00012838"/>
    </source>
</evidence>
<evidence type="ECO:0000256" key="8">
    <source>
        <dbReference type="ARBA" id="ARBA00022741"/>
    </source>
</evidence>
<dbReference type="GO" id="GO:0000049">
    <property type="term" value="F:tRNA binding"/>
    <property type="evidence" value="ECO:0007669"/>
    <property type="project" value="UniProtKB-UniRule"/>
</dbReference>
<evidence type="ECO:0000256" key="10">
    <source>
        <dbReference type="ARBA" id="ARBA00022840"/>
    </source>
</evidence>
<accession>A0A075G0T0</accession>
<dbReference type="AlphaFoldDB" id="A0A075G0T0"/>
<proteinExistence type="inferred from homology"/>
<dbReference type="NCBIfam" id="TIGR00398">
    <property type="entry name" value="metG"/>
    <property type="match status" value="1"/>
</dbReference>
<comment type="subcellular location">
    <subcellularLocation>
        <location evidence="1">Cytoplasm</location>
    </subcellularLocation>
</comment>
<feature type="region of interest" description="Disordered" evidence="18">
    <location>
        <begin position="616"/>
        <end position="644"/>
    </location>
</feature>
<dbReference type="GO" id="GO:0005524">
    <property type="term" value="F:ATP binding"/>
    <property type="evidence" value="ECO:0007669"/>
    <property type="project" value="UniProtKB-KW"/>
</dbReference>
<keyword evidence="11 16" id="KW-0694">RNA-binding</keyword>
<sequence>MEEPEYVLICVAWPYANGPLHLGHVAGCYLPPDIHLRFERALGNRVLLVSGSDEHGTPITVTAEQEGVKPQDIVDKYHAINKQALLNLGCAWEPNIDPRGIEYGGALFNRTSDPRHKKYVQENFLALYEAGMFEKKTMQQYYELRQGGEGRFLPDRYIEGTCPNCQYESARGDQCDECGTTYEASELTSPHSKMNPNADIEIRDTDHFFFRLDLFQKSLELHSKDNWDSWKTNVKAMTKNWLDMGLRPRAVTRDLEWGIDLPLEGDEWKGKCVYVWFEAVQGYYTCARIWSQEFAEGNHPDGESAWENWWKNPETGNQPRHLYFLGKDNIPFHTVIWPALIMGLNNTDKEVSPDSDLRPGIGDLHLEDNVPAMEYLMLAGGQFSKSRKHAVWLPAFLDRFQPDTLRYYLSINMPENHDTDFNWPDFVEKINNELIGTYGNFVHRVMTLAARLDDGSGENPLTKYNDLSLIEGEIAKISELHSNITSSLQKHRYKEALRSAMNMAQLGNQMLQEATPWKFLKEPEDADEEWYNQRKHSLAKLAFGWRIARTLAIVTQPFIPFSAQQSWNNLGLVGEVSHVSWSAALDWDSEMTWSGENPDPLFTKLDLDEILEEEKLLADQSTTSDSKDPTHGVKGGKKKENEKMSEAPEGIAYLDFETFMKVELRTGLITNVEDHPNADKLYVVSVDDGTPEGRVVCAGLKPYYSIEEMNGKSVVFVANLEPRKLRGVMSQGMLLAADDGEGNVKLISIDGEISVGSLVR</sequence>
<dbReference type="SUPFAM" id="SSF50249">
    <property type="entry name" value="Nucleic acid-binding proteins"/>
    <property type="match status" value="1"/>
</dbReference>
<dbReference type="InterPro" id="IPR015413">
    <property type="entry name" value="Methionyl/Leucyl_tRNA_Synth"/>
</dbReference>
<keyword evidence="4" id="KW-0963">Cytoplasm</keyword>